<name>A0A2S8SPS0_9BACT</name>
<sequence length="304" mass="33071">MIDSLANPQKIRSVSRKMTRRNFLRAGVRGGVGIGALSVSSLAWGAGVEVNWVEIVEINVTLPRLPRAFDGFRLAQISDVHIEGGAMRRHFPDIARLTTAQGADAIVLTGDYTTHADNWQENALYAGFRELKAPSGVFAVLGNHDQWFSPDDRFGGAAMARSALSRAGAHELKNDAFAIERNGEKLWMCGIDDWATGHSDLSAFPSRFSPQNCAILLAHEPDFADDVALGGRFDLMLSGHSHGGQIALPLVGPVHLPAGGRKYPRGRYQVEDMMLYTNRGLGVVDLPIRFCARPEITVLTLKAA</sequence>
<dbReference type="AlphaFoldDB" id="A0A2S8SPS0"/>
<proteinExistence type="predicted"/>
<keyword evidence="5" id="KW-1185">Reference proteome</keyword>
<dbReference type="PANTHER" id="PTHR31302:SF31">
    <property type="entry name" value="PHOSPHODIESTERASE YAEI"/>
    <property type="match status" value="1"/>
</dbReference>
<dbReference type="GO" id="GO:0009245">
    <property type="term" value="P:lipid A biosynthetic process"/>
    <property type="evidence" value="ECO:0007669"/>
    <property type="project" value="TreeGrafter"/>
</dbReference>
<evidence type="ECO:0000259" key="3">
    <source>
        <dbReference type="Pfam" id="PF00149"/>
    </source>
</evidence>
<evidence type="ECO:0000256" key="2">
    <source>
        <dbReference type="ARBA" id="ARBA00022801"/>
    </source>
</evidence>
<dbReference type="PANTHER" id="PTHR31302">
    <property type="entry name" value="TRANSMEMBRANE PROTEIN WITH METALLOPHOSPHOESTERASE DOMAIN-RELATED"/>
    <property type="match status" value="1"/>
</dbReference>
<dbReference type="InterPro" id="IPR004843">
    <property type="entry name" value="Calcineurin-like_PHP"/>
</dbReference>
<dbReference type="InParanoid" id="A0A2S8SPS0"/>
<dbReference type="PROSITE" id="PS51318">
    <property type="entry name" value="TAT"/>
    <property type="match status" value="1"/>
</dbReference>
<evidence type="ECO:0000313" key="5">
    <source>
        <dbReference type="Proteomes" id="UP000237684"/>
    </source>
</evidence>
<dbReference type="InterPro" id="IPR006311">
    <property type="entry name" value="TAT_signal"/>
</dbReference>
<protein>
    <recommendedName>
        <fullName evidence="3">Calcineurin-like phosphoesterase domain-containing protein</fullName>
    </recommendedName>
</protein>
<dbReference type="EMBL" id="NIGF01000022">
    <property type="protein sequence ID" value="PQV62769.1"/>
    <property type="molecule type" value="Genomic_DNA"/>
</dbReference>
<keyword evidence="2" id="KW-0378">Hydrolase</keyword>
<dbReference type="GO" id="GO:0016020">
    <property type="term" value="C:membrane"/>
    <property type="evidence" value="ECO:0007669"/>
    <property type="project" value="GOC"/>
</dbReference>
<dbReference type="SUPFAM" id="SSF56300">
    <property type="entry name" value="Metallo-dependent phosphatases"/>
    <property type="match status" value="1"/>
</dbReference>
<gene>
    <name evidence="4" type="ORF">B1R32_12216</name>
</gene>
<dbReference type="CDD" id="cd07385">
    <property type="entry name" value="MPP_YkuE_C"/>
    <property type="match status" value="1"/>
</dbReference>
<dbReference type="OrthoDB" id="9780884at2"/>
<reference evidence="4 5" key="1">
    <citation type="journal article" date="2018" name="Syst. Appl. Microbiol.">
        <title>Abditibacterium utsteinense sp. nov., the first cultivated member of candidate phylum FBP, isolated from ice-free Antarctic soil samples.</title>
        <authorList>
            <person name="Tahon G."/>
            <person name="Tytgat B."/>
            <person name="Lebbe L."/>
            <person name="Carlier A."/>
            <person name="Willems A."/>
        </authorList>
    </citation>
    <scope>NUCLEOTIDE SEQUENCE [LARGE SCALE GENOMIC DNA]</scope>
    <source>
        <strain evidence="4 5">LMG 29911</strain>
    </source>
</reference>
<evidence type="ECO:0000313" key="4">
    <source>
        <dbReference type="EMBL" id="PQV62769.1"/>
    </source>
</evidence>
<keyword evidence="1" id="KW-0479">Metal-binding</keyword>
<dbReference type="Gene3D" id="3.60.21.10">
    <property type="match status" value="1"/>
</dbReference>
<dbReference type="Pfam" id="PF00149">
    <property type="entry name" value="Metallophos"/>
    <property type="match status" value="1"/>
</dbReference>
<dbReference type="InterPro" id="IPR029052">
    <property type="entry name" value="Metallo-depent_PP-like"/>
</dbReference>
<dbReference type="GO" id="GO:0008758">
    <property type="term" value="F:UDP-2,3-diacylglucosamine hydrolase activity"/>
    <property type="evidence" value="ECO:0007669"/>
    <property type="project" value="TreeGrafter"/>
</dbReference>
<accession>A0A2S8SPS0</accession>
<comment type="caution">
    <text evidence="4">The sequence shown here is derived from an EMBL/GenBank/DDBJ whole genome shotgun (WGS) entry which is preliminary data.</text>
</comment>
<dbReference type="Proteomes" id="UP000237684">
    <property type="component" value="Unassembled WGS sequence"/>
</dbReference>
<dbReference type="InterPro" id="IPR051158">
    <property type="entry name" value="Metallophosphoesterase_sf"/>
</dbReference>
<dbReference type="RefSeq" id="WP_106381081.1">
    <property type="nucleotide sequence ID" value="NZ_NIGF01000022.1"/>
</dbReference>
<feature type="domain" description="Calcineurin-like phosphoesterase" evidence="3">
    <location>
        <begin position="72"/>
        <end position="243"/>
    </location>
</feature>
<dbReference type="GO" id="GO:0046872">
    <property type="term" value="F:metal ion binding"/>
    <property type="evidence" value="ECO:0007669"/>
    <property type="project" value="UniProtKB-KW"/>
</dbReference>
<evidence type="ECO:0000256" key="1">
    <source>
        <dbReference type="ARBA" id="ARBA00022723"/>
    </source>
</evidence>
<dbReference type="FunCoup" id="A0A2S8SPS0">
    <property type="interactions" value="136"/>
</dbReference>
<organism evidence="4 5">
    <name type="scientific">Abditibacterium utsteinense</name>
    <dbReference type="NCBI Taxonomy" id="1960156"/>
    <lineage>
        <taxon>Bacteria</taxon>
        <taxon>Pseudomonadati</taxon>
        <taxon>Abditibacteriota</taxon>
        <taxon>Abditibacteriia</taxon>
        <taxon>Abditibacteriales</taxon>
        <taxon>Abditibacteriaceae</taxon>
        <taxon>Abditibacterium</taxon>
    </lineage>
</organism>